<feature type="chain" id="PRO_5046633122" evidence="1">
    <location>
        <begin position="28"/>
        <end position="407"/>
    </location>
</feature>
<reference evidence="3 4" key="1">
    <citation type="submission" date="2024-08" db="EMBL/GenBank/DDBJ databases">
        <authorList>
            <person name="Ishaq N."/>
        </authorList>
    </citation>
    <scope>NUCLEOTIDE SEQUENCE [LARGE SCALE GENOMIC DNA]</scope>
    <source>
        <strain evidence="3 4">DSM 18651</strain>
    </source>
</reference>
<feature type="signal peptide" evidence="1">
    <location>
        <begin position="1"/>
        <end position="27"/>
    </location>
</feature>
<evidence type="ECO:0000259" key="2">
    <source>
        <dbReference type="Pfam" id="PF13372"/>
    </source>
</evidence>
<comment type="caution">
    <text evidence="3">The sequence shown here is derived from an EMBL/GenBank/DDBJ whole genome shotgun (WGS) entry which is preliminary data.</text>
</comment>
<proteinExistence type="predicted"/>
<dbReference type="RefSeq" id="WP_371841014.1">
    <property type="nucleotide sequence ID" value="NZ_JBGMEK010000078.1"/>
</dbReference>
<evidence type="ECO:0000313" key="4">
    <source>
        <dbReference type="Proteomes" id="UP001569428"/>
    </source>
</evidence>
<sequence length="407" mass="44945">MTISKFPKILGALLLGACSSVALQAAAQDSENTTLVDALKSGEVGLNLRYRVEIVDLEGYDQDGINGDATASTLRTRLNWRSGDYRGFSSFLEMDDVTAVGNDNYNSTVNGKTNYPKVVDPDGTEVNQAYIQYHADNSVITAGRQRINLDGQRFVGGVGWRQNEQTYDGVRYQYGNAESLQLDYSYVYNVNRIFGEDSPNAEFEGNIQLLHASYPVIENHKISGFVYNLDLENAVDFSSRTYGVDYKGKFGPVKANLSYALQTEIGDSTLDYSANYYLAELATDLGPVTAKVGYEVLGSDNGVGFKTPLATLHKYQGFTDQFLSTPGDGVEDMYIGGAMKIAGGKLNMSYHNFEASEGSMSYGHEWNLSYGRKITDDISALVKYASYQADEYQLDTDKFWLMVTANF</sequence>
<gene>
    <name evidence="3" type="ORF">ACCI49_20220</name>
</gene>
<accession>A0ABV4P4R0</accession>
<feature type="domain" description="Alginate export" evidence="2">
    <location>
        <begin position="44"/>
        <end position="178"/>
    </location>
</feature>
<evidence type="ECO:0000256" key="1">
    <source>
        <dbReference type="SAM" id="SignalP"/>
    </source>
</evidence>
<evidence type="ECO:0000313" key="3">
    <source>
        <dbReference type="EMBL" id="MFA0813232.1"/>
    </source>
</evidence>
<name>A0ABV4P4R0_9GAMM</name>
<organism evidence="3 4">
    <name type="scientific">Microbulbifer epialgicus</name>
    <dbReference type="NCBI Taxonomy" id="393907"/>
    <lineage>
        <taxon>Bacteria</taxon>
        <taxon>Pseudomonadati</taxon>
        <taxon>Pseudomonadota</taxon>
        <taxon>Gammaproteobacteria</taxon>
        <taxon>Cellvibrionales</taxon>
        <taxon>Microbulbiferaceae</taxon>
        <taxon>Microbulbifer</taxon>
    </lineage>
</organism>
<dbReference type="EMBL" id="JBGMEK010000078">
    <property type="protein sequence ID" value="MFA0813232.1"/>
    <property type="molecule type" value="Genomic_DNA"/>
</dbReference>
<dbReference type="Gene3D" id="2.40.160.10">
    <property type="entry name" value="Porin"/>
    <property type="match status" value="1"/>
</dbReference>
<dbReference type="InterPro" id="IPR023614">
    <property type="entry name" value="Porin_dom_sf"/>
</dbReference>
<keyword evidence="4" id="KW-1185">Reference proteome</keyword>
<dbReference type="Pfam" id="PF13372">
    <property type="entry name" value="Alginate_exp"/>
    <property type="match status" value="1"/>
</dbReference>
<protein>
    <submittedName>
        <fullName evidence="3">Alginate export family protein</fullName>
    </submittedName>
</protein>
<dbReference type="Proteomes" id="UP001569428">
    <property type="component" value="Unassembled WGS sequence"/>
</dbReference>
<dbReference type="InterPro" id="IPR025388">
    <property type="entry name" value="Alginate_export_dom"/>
</dbReference>
<keyword evidence="1" id="KW-0732">Signal</keyword>